<gene>
    <name evidence="3" type="ORF">P7K49_004783</name>
</gene>
<feature type="chain" id="PRO_5046497511" evidence="2">
    <location>
        <begin position="22"/>
        <end position="122"/>
    </location>
</feature>
<reference evidence="3 4" key="1">
    <citation type="submission" date="2023-05" db="EMBL/GenBank/DDBJ databases">
        <title>B98-5 Cell Line De Novo Hybrid Assembly: An Optical Mapping Approach.</title>
        <authorList>
            <person name="Kananen K."/>
            <person name="Auerbach J.A."/>
            <person name="Kautto E."/>
            <person name="Blachly J.S."/>
        </authorList>
    </citation>
    <scope>NUCLEOTIDE SEQUENCE [LARGE SCALE GENOMIC DNA]</scope>
    <source>
        <strain evidence="3">B95-8</strain>
        <tissue evidence="3">Cell line</tissue>
    </source>
</reference>
<evidence type="ECO:0000256" key="1">
    <source>
        <dbReference type="SAM" id="Phobius"/>
    </source>
</evidence>
<name>A0ABQ9W8F1_SAGOE</name>
<keyword evidence="1" id="KW-0472">Membrane</keyword>
<feature type="transmembrane region" description="Helical" evidence="1">
    <location>
        <begin position="60"/>
        <end position="83"/>
    </location>
</feature>
<keyword evidence="2" id="KW-0732">Signal</keyword>
<evidence type="ECO:0000256" key="2">
    <source>
        <dbReference type="SAM" id="SignalP"/>
    </source>
</evidence>
<accession>A0ABQ9W8F1</accession>
<keyword evidence="4" id="KW-1185">Reference proteome</keyword>
<dbReference type="EMBL" id="JASSZA010000002">
    <property type="protein sequence ID" value="KAK2117896.1"/>
    <property type="molecule type" value="Genomic_DNA"/>
</dbReference>
<evidence type="ECO:0000313" key="3">
    <source>
        <dbReference type="EMBL" id="KAK2117896.1"/>
    </source>
</evidence>
<keyword evidence="1" id="KW-0812">Transmembrane</keyword>
<proteinExistence type="predicted"/>
<evidence type="ECO:0000313" key="4">
    <source>
        <dbReference type="Proteomes" id="UP001266305"/>
    </source>
</evidence>
<sequence length="122" mass="13456">MGMVMITVPLALLIDSRVTQAGTLTLERVDQEAVRTSWYQWWRPLAFSGSSSSPGCNSCYRMVVVILLLGILCAWVFAHFLCLALEPPTESEPACPSNGVYFFLLQLAKADFGYANKNSNST</sequence>
<keyword evidence="1" id="KW-1133">Transmembrane helix</keyword>
<organism evidence="3 4">
    <name type="scientific">Saguinus oedipus</name>
    <name type="common">Cotton-top tamarin</name>
    <name type="synonym">Oedipomidas oedipus</name>
    <dbReference type="NCBI Taxonomy" id="9490"/>
    <lineage>
        <taxon>Eukaryota</taxon>
        <taxon>Metazoa</taxon>
        <taxon>Chordata</taxon>
        <taxon>Craniata</taxon>
        <taxon>Vertebrata</taxon>
        <taxon>Euteleostomi</taxon>
        <taxon>Mammalia</taxon>
        <taxon>Eutheria</taxon>
        <taxon>Euarchontoglires</taxon>
        <taxon>Primates</taxon>
        <taxon>Haplorrhini</taxon>
        <taxon>Platyrrhini</taxon>
        <taxon>Cebidae</taxon>
        <taxon>Callitrichinae</taxon>
        <taxon>Saguinus</taxon>
    </lineage>
</organism>
<protein>
    <submittedName>
        <fullName evidence="3">Uncharacterized protein</fullName>
    </submittedName>
</protein>
<dbReference type="Proteomes" id="UP001266305">
    <property type="component" value="Unassembled WGS sequence"/>
</dbReference>
<feature type="signal peptide" evidence="2">
    <location>
        <begin position="1"/>
        <end position="21"/>
    </location>
</feature>
<comment type="caution">
    <text evidence="3">The sequence shown here is derived from an EMBL/GenBank/DDBJ whole genome shotgun (WGS) entry which is preliminary data.</text>
</comment>